<evidence type="ECO:0000256" key="5">
    <source>
        <dbReference type="ARBA" id="ARBA00017242"/>
    </source>
</evidence>
<keyword evidence="10" id="KW-0460">Magnesium</keyword>
<comment type="function">
    <text evidence="1 15">This protein is a component of the acetyl coenzyme A carboxylase complex; first, biotin carboxylase catalyzes the carboxylation of the carrier protein and then the transcarboxylase transfers the carboxyl group to form malonyl-CoA.</text>
</comment>
<evidence type="ECO:0000256" key="11">
    <source>
        <dbReference type="ARBA" id="ARBA00023267"/>
    </source>
</evidence>
<evidence type="ECO:0000256" key="12">
    <source>
        <dbReference type="ARBA" id="ARBA00033786"/>
    </source>
</evidence>
<dbReference type="EMBL" id="CP031598">
    <property type="protein sequence ID" value="QEW25135.1"/>
    <property type="molecule type" value="Genomic_DNA"/>
</dbReference>
<feature type="domain" description="ATP-grasp" evidence="16">
    <location>
        <begin position="121"/>
        <end position="318"/>
    </location>
</feature>
<dbReference type="RefSeq" id="WP_057819577.1">
    <property type="nucleotide sequence ID" value="NZ_CP031598.1"/>
</dbReference>
<evidence type="ECO:0000313" key="20">
    <source>
        <dbReference type="Proteomes" id="UP000051401"/>
    </source>
</evidence>
<evidence type="ECO:0000256" key="3">
    <source>
        <dbReference type="ARBA" id="ARBA00011750"/>
    </source>
</evidence>
<evidence type="ECO:0000256" key="13">
    <source>
        <dbReference type="ARBA" id="ARBA00048600"/>
    </source>
</evidence>
<dbReference type="FunFam" id="3.40.50.20:FF:000010">
    <property type="entry name" value="Propionyl-CoA carboxylase subunit alpha"/>
    <property type="match status" value="1"/>
</dbReference>
<dbReference type="NCBIfam" id="NF006367">
    <property type="entry name" value="PRK08591.1"/>
    <property type="match status" value="1"/>
</dbReference>
<dbReference type="GO" id="GO:2001295">
    <property type="term" value="P:malonyl-CoA biosynthetic process"/>
    <property type="evidence" value="ECO:0007669"/>
    <property type="project" value="UniProtKB-UniPathway"/>
</dbReference>
<evidence type="ECO:0000256" key="15">
    <source>
        <dbReference type="RuleBase" id="RU365063"/>
    </source>
</evidence>
<dbReference type="PANTHER" id="PTHR48095">
    <property type="entry name" value="PYRUVATE CARBOXYLASE SUBUNIT A"/>
    <property type="match status" value="1"/>
</dbReference>
<dbReference type="Proteomes" id="UP000051401">
    <property type="component" value="Unassembled WGS sequence"/>
</dbReference>
<keyword evidence="15" id="KW-0275">Fatty acid biosynthesis</keyword>
<evidence type="ECO:0000313" key="18">
    <source>
        <dbReference type="EMBL" id="KRS15723.1"/>
    </source>
</evidence>
<comment type="subunit">
    <text evidence="3 15">Acetyl-CoA carboxylase is a heterohexamer of biotin carboxyl carrier protein, biotin carboxylase and the two subunits of carboxyl transferase in a 2:2 complex.</text>
</comment>
<dbReference type="FunFam" id="3.30.1490.20:FF:000003">
    <property type="entry name" value="acetyl-CoA carboxylase isoform X1"/>
    <property type="match status" value="1"/>
</dbReference>
<keyword evidence="9 14" id="KW-0067">ATP-binding</keyword>
<keyword evidence="15" id="KW-0276">Fatty acid metabolism</keyword>
<keyword evidence="11 15" id="KW-0092">Biotin</keyword>
<dbReference type="InterPro" id="IPR011764">
    <property type="entry name" value="Biotin_carboxylation_dom"/>
</dbReference>
<dbReference type="PANTHER" id="PTHR48095:SF2">
    <property type="entry name" value="BIOTIN CARBOXYLASE, CHLOROPLASTIC"/>
    <property type="match status" value="1"/>
</dbReference>
<evidence type="ECO:0000259" key="17">
    <source>
        <dbReference type="PROSITE" id="PS50979"/>
    </source>
</evidence>
<proteinExistence type="predicted"/>
<dbReference type="InterPro" id="IPR011054">
    <property type="entry name" value="Rudment_hybrid_motif"/>
</dbReference>
<feature type="domain" description="Biotin carboxylation" evidence="17">
    <location>
        <begin position="2"/>
        <end position="447"/>
    </location>
</feature>
<keyword evidence="6 15" id="KW-0436">Ligase</keyword>
<evidence type="ECO:0000256" key="2">
    <source>
        <dbReference type="ARBA" id="ARBA00004956"/>
    </source>
</evidence>
<accession>A0A0T5P3H8</accession>
<dbReference type="OrthoDB" id="9763189at2"/>
<dbReference type="PROSITE" id="PS50979">
    <property type="entry name" value="BC"/>
    <property type="match status" value="1"/>
</dbReference>
<keyword evidence="8 14" id="KW-0547">Nucleotide-binding</keyword>
<evidence type="ECO:0000256" key="1">
    <source>
        <dbReference type="ARBA" id="ARBA00003761"/>
    </source>
</evidence>
<dbReference type="InterPro" id="IPR005482">
    <property type="entry name" value="Biotin_COase_C"/>
</dbReference>
<dbReference type="Pfam" id="PF00289">
    <property type="entry name" value="Biotin_carb_N"/>
    <property type="match status" value="1"/>
</dbReference>
<evidence type="ECO:0000313" key="19">
    <source>
        <dbReference type="EMBL" id="QEW25135.1"/>
    </source>
</evidence>
<dbReference type="InterPro" id="IPR004549">
    <property type="entry name" value="Acetyl_CoA_COase_biotin_COase"/>
</dbReference>
<reference evidence="19 21" key="2">
    <citation type="submission" date="2018-08" db="EMBL/GenBank/DDBJ databases">
        <title>Genetic Globetrotter - A new plasmid hitch-hiking vast phylogenetic and geographic distances.</title>
        <authorList>
            <person name="Vollmers J."/>
            <person name="Petersen J."/>
        </authorList>
    </citation>
    <scope>NUCLEOTIDE SEQUENCE [LARGE SCALE GENOMIC DNA]</scope>
    <source>
        <strain evidence="19 21">DSM 26383</strain>
    </source>
</reference>
<evidence type="ECO:0000256" key="9">
    <source>
        <dbReference type="ARBA" id="ARBA00022840"/>
    </source>
</evidence>
<organism evidence="18 20">
    <name type="scientific">Roseovarius indicus</name>
    <dbReference type="NCBI Taxonomy" id="540747"/>
    <lineage>
        <taxon>Bacteria</taxon>
        <taxon>Pseudomonadati</taxon>
        <taxon>Pseudomonadota</taxon>
        <taxon>Alphaproteobacteria</taxon>
        <taxon>Rhodobacterales</taxon>
        <taxon>Roseobacteraceae</taxon>
        <taxon>Roseovarius</taxon>
    </lineage>
</organism>
<dbReference type="STRING" id="540747.SAMN04488031_10623"/>
<evidence type="ECO:0000256" key="14">
    <source>
        <dbReference type="PROSITE-ProRule" id="PRU00409"/>
    </source>
</evidence>
<evidence type="ECO:0000256" key="8">
    <source>
        <dbReference type="ARBA" id="ARBA00022741"/>
    </source>
</evidence>
<dbReference type="InterPro" id="IPR005481">
    <property type="entry name" value="BC-like_N"/>
</dbReference>
<dbReference type="NCBIfam" id="TIGR00514">
    <property type="entry name" value="accC"/>
    <property type="match status" value="1"/>
</dbReference>
<dbReference type="InterPro" id="IPR016185">
    <property type="entry name" value="PreATP-grasp_dom_sf"/>
</dbReference>
<dbReference type="Proteomes" id="UP000325785">
    <property type="component" value="Chromosome"/>
</dbReference>
<dbReference type="KEGG" id="rid:RIdsm_00920"/>
<evidence type="ECO:0000313" key="21">
    <source>
        <dbReference type="Proteomes" id="UP000325785"/>
    </source>
</evidence>
<evidence type="ECO:0000256" key="4">
    <source>
        <dbReference type="ARBA" id="ARBA00013263"/>
    </source>
</evidence>
<dbReference type="AlphaFoldDB" id="A0A0T5P3H8"/>
<evidence type="ECO:0000256" key="10">
    <source>
        <dbReference type="ARBA" id="ARBA00022842"/>
    </source>
</evidence>
<comment type="pathway">
    <text evidence="2 15">Lipid metabolism; malonyl-CoA biosynthesis; malonyl-CoA from acetyl-CoA: step 1/1.</text>
</comment>
<keyword evidence="20" id="KW-1185">Reference proteome</keyword>
<keyword evidence="7" id="KW-0479">Metal-binding</keyword>
<protein>
    <recommendedName>
        <fullName evidence="5 15">Biotin carboxylase</fullName>
        <ecNumber evidence="4 15">6.3.4.14</ecNumber>
    </recommendedName>
    <alternativeName>
        <fullName evidence="12 15">Acetyl-coenzyme A carboxylase biotin carboxylase subunit A</fullName>
    </alternativeName>
</protein>
<dbReference type="InterPro" id="IPR005479">
    <property type="entry name" value="CPAse_ATP-bd"/>
</dbReference>
<keyword evidence="15" id="KW-0443">Lipid metabolism</keyword>
<evidence type="ECO:0000256" key="6">
    <source>
        <dbReference type="ARBA" id="ARBA00022598"/>
    </source>
</evidence>
<dbReference type="GO" id="GO:0046872">
    <property type="term" value="F:metal ion binding"/>
    <property type="evidence" value="ECO:0007669"/>
    <property type="project" value="UniProtKB-KW"/>
</dbReference>
<dbReference type="SUPFAM" id="SSF52440">
    <property type="entry name" value="PreATP-grasp domain"/>
    <property type="match status" value="1"/>
</dbReference>
<dbReference type="UniPathway" id="UPA00655">
    <property type="reaction ID" value="UER00711"/>
</dbReference>
<dbReference type="PROSITE" id="PS00867">
    <property type="entry name" value="CPSASE_2"/>
    <property type="match status" value="1"/>
</dbReference>
<reference evidence="18 20" key="1">
    <citation type="submission" date="2015-04" db="EMBL/GenBank/DDBJ databases">
        <title>The draft genome sequence of Roseovarius indicus B108T.</title>
        <authorList>
            <person name="Li G."/>
            <person name="Lai Q."/>
            <person name="Shao Z."/>
            <person name="Yan P."/>
        </authorList>
    </citation>
    <scope>NUCLEOTIDE SEQUENCE [LARGE SCALE GENOMIC DNA]</scope>
    <source>
        <strain evidence="18 20">B108</strain>
    </source>
</reference>
<dbReference type="Pfam" id="PF02785">
    <property type="entry name" value="Biotin_carb_C"/>
    <property type="match status" value="1"/>
</dbReference>
<dbReference type="PROSITE" id="PS50975">
    <property type="entry name" value="ATP_GRASP"/>
    <property type="match status" value="1"/>
</dbReference>
<dbReference type="SUPFAM" id="SSF51246">
    <property type="entry name" value="Rudiment single hybrid motif"/>
    <property type="match status" value="1"/>
</dbReference>
<gene>
    <name evidence="19" type="primary">accC_1</name>
    <name evidence="19" type="ORF">RIdsm_00920</name>
    <name evidence="18" type="ORF">XM52_21900</name>
</gene>
<name>A0A0T5P3H8_9RHOB</name>
<dbReference type="Gene3D" id="3.30.470.20">
    <property type="entry name" value="ATP-grasp fold, B domain"/>
    <property type="match status" value="1"/>
</dbReference>
<dbReference type="Pfam" id="PF02786">
    <property type="entry name" value="CPSase_L_D2"/>
    <property type="match status" value="1"/>
</dbReference>
<dbReference type="PATRIC" id="fig|540747.5.peg.2153"/>
<dbReference type="GO" id="GO:0005524">
    <property type="term" value="F:ATP binding"/>
    <property type="evidence" value="ECO:0007669"/>
    <property type="project" value="UniProtKB-UniRule"/>
</dbReference>
<dbReference type="SMART" id="SM00878">
    <property type="entry name" value="Biotin_carb_C"/>
    <property type="match status" value="1"/>
</dbReference>
<dbReference type="InterPro" id="IPR011761">
    <property type="entry name" value="ATP-grasp"/>
</dbReference>
<sequence length="455" mass="48664">MALNRILIANRGEIAVRVIKACQTLGLETVAAVSEADRDSMAAQIADRAVCIGPARATESYLKIDALVATALGTGCDGIHPGYGFLSENTEFAAACDENGIVFVGPSAENIRQMGNKLVAREIAETVGVPLAPGSPRISDFGAAREIAEGIGMPVLFKAAAGGGGRGIRIVHREEDLKGAFETASAEALAAFGDNALFLERYIANARHVEVQILADRHGNVIHLGERDCSLQRRYQKVLEEAPAFDLSDELREAMRGAAVALARHIGYESAGTVEFIVDVDRGEFFFLEMNTRVQVEHPVTEMITGVDIVAEQLRIAAGEKLSVSQEDVRMTGHAIECRINAEDPGRGFAPAPGRIVAWAPPEGEGVRVDSHARQGYVVPPFYDSLIAKLIVHGRDRADAIARMDRALQGFAVAGIATTIPFHQYILAQGDFASGRINTGWLEGVAGQFVPDAAE</sequence>
<keyword evidence="15" id="KW-0444">Lipid biosynthesis</keyword>
<dbReference type="EC" id="6.3.4.14" evidence="4 15"/>
<comment type="catalytic activity">
    <reaction evidence="13 15">
        <text>N(6)-biotinyl-L-lysyl-[protein] + hydrogencarbonate + ATP = N(6)-carboxybiotinyl-L-lysyl-[protein] + ADP + phosphate + H(+)</text>
        <dbReference type="Rhea" id="RHEA:13501"/>
        <dbReference type="Rhea" id="RHEA-COMP:10505"/>
        <dbReference type="Rhea" id="RHEA-COMP:10506"/>
        <dbReference type="ChEBI" id="CHEBI:15378"/>
        <dbReference type="ChEBI" id="CHEBI:17544"/>
        <dbReference type="ChEBI" id="CHEBI:30616"/>
        <dbReference type="ChEBI" id="CHEBI:43474"/>
        <dbReference type="ChEBI" id="CHEBI:83144"/>
        <dbReference type="ChEBI" id="CHEBI:83145"/>
        <dbReference type="ChEBI" id="CHEBI:456216"/>
        <dbReference type="EC" id="6.3.4.14"/>
    </reaction>
</comment>
<dbReference type="InterPro" id="IPR051602">
    <property type="entry name" value="ACC_Biotin_Carboxylase"/>
</dbReference>
<dbReference type="SUPFAM" id="SSF56059">
    <property type="entry name" value="Glutathione synthetase ATP-binding domain-like"/>
    <property type="match status" value="1"/>
</dbReference>
<dbReference type="GO" id="GO:0004075">
    <property type="term" value="F:biotin carboxylase activity"/>
    <property type="evidence" value="ECO:0007669"/>
    <property type="project" value="UniProtKB-EC"/>
</dbReference>
<dbReference type="EMBL" id="LAXI01000019">
    <property type="protein sequence ID" value="KRS15723.1"/>
    <property type="molecule type" value="Genomic_DNA"/>
</dbReference>
<evidence type="ECO:0000256" key="7">
    <source>
        <dbReference type="ARBA" id="ARBA00022723"/>
    </source>
</evidence>
<evidence type="ECO:0000259" key="16">
    <source>
        <dbReference type="PROSITE" id="PS50975"/>
    </source>
</evidence>
<dbReference type="GO" id="GO:0006633">
    <property type="term" value="P:fatty acid biosynthetic process"/>
    <property type="evidence" value="ECO:0007669"/>
    <property type="project" value="UniProtKB-KW"/>
</dbReference>